<comment type="caution">
    <text evidence="1">The sequence shown here is derived from an EMBL/GenBank/DDBJ whole genome shotgun (WGS) entry which is preliminary data.</text>
</comment>
<dbReference type="EMBL" id="SOSA01000349">
    <property type="protein sequence ID" value="THC92256.1"/>
    <property type="molecule type" value="Genomic_DNA"/>
</dbReference>
<evidence type="ECO:0000313" key="2">
    <source>
        <dbReference type="Proteomes" id="UP000308092"/>
    </source>
</evidence>
<evidence type="ECO:0000313" key="1">
    <source>
        <dbReference type="EMBL" id="THC92256.1"/>
    </source>
</evidence>
<keyword evidence="2" id="KW-1185">Reference proteome</keyword>
<sequence length="56" mass="5885">MDLSTIPSYLVTGAGRGLGYAFVKLLASGVNNMAYLPLIKKGGIKKVVNISSGMRI</sequence>
<gene>
    <name evidence="1" type="ORF">EYZ11_008288</name>
</gene>
<proteinExistence type="predicted"/>
<dbReference type="Proteomes" id="UP000308092">
    <property type="component" value="Unassembled WGS sequence"/>
</dbReference>
<accession>A0A4S3JAY0</accession>
<organism evidence="1 2">
    <name type="scientific">Aspergillus tanneri</name>
    <dbReference type="NCBI Taxonomy" id="1220188"/>
    <lineage>
        <taxon>Eukaryota</taxon>
        <taxon>Fungi</taxon>
        <taxon>Dikarya</taxon>
        <taxon>Ascomycota</taxon>
        <taxon>Pezizomycotina</taxon>
        <taxon>Eurotiomycetes</taxon>
        <taxon>Eurotiomycetidae</taxon>
        <taxon>Eurotiales</taxon>
        <taxon>Aspergillaceae</taxon>
        <taxon>Aspergillus</taxon>
        <taxon>Aspergillus subgen. Circumdati</taxon>
    </lineage>
</organism>
<name>A0A4S3JAY0_9EURO</name>
<reference evidence="1 2" key="1">
    <citation type="submission" date="2019-03" db="EMBL/GenBank/DDBJ databases">
        <title>The genome sequence of a newly discovered highly antifungal drug resistant Aspergillus species, Aspergillus tanneri NIH 1004.</title>
        <authorList>
            <person name="Mounaud S."/>
            <person name="Singh I."/>
            <person name="Joardar V."/>
            <person name="Pakala S."/>
            <person name="Pakala S."/>
            <person name="Venepally P."/>
            <person name="Hoover J."/>
            <person name="Nierman W."/>
            <person name="Chung J."/>
            <person name="Losada L."/>
        </authorList>
    </citation>
    <scope>NUCLEOTIDE SEQUENCE [LARGE SCALE GENOMIC DNA]</scope>
    <source>
        <strain evidence="1 2">NIH1004</strain>
    </source>
</reference>
<dbReference type="AlphaFoldDB" id="A0A4S3JAY0"/>
<dbReference type="VEuPathDB" id="FungiDB:EYZ11_008288"/>
<protein>
    <submittedName>
        <fullName evidence="1">Uncharacterized protein</fullName>
    </submittedName>
</protein>